<proteinExistence type="predicted"/>
<comment type="caution">
    <text evidence="4">The sequence shown here is derived from an EMBL/GenBank/DDBJ whole genome shotgun (WGS) entry which is preliminary data.</text>
</comment>
<dbReference type="GO" id="GO:0003824">
    <property type="term" value="F:catalytic activity"/>
    <property type="evidence" value="ECO:0007669"/>
    <property type="project" value="InterPro"/>
</dbReference>
<feature type="region of interest" description="Disordered" evidence="1">
    <location>
        <begin position="1"/>
        <end position="25"/>
    </location>
</feature>
<gene>
    <name evidence="4" type="ORF">Sangu_3252000</name>
</gene>
<dbReference type="InterPro" id="IPR025558">
    <property type="entry name" value="DUF4283"/>
</dbReference>
<reference evidence="4" key="1">
    <citation type="submission" date="2020-06" db="EMBL/GenBank/DDBJ databases">
        <authorList>
            <person name="Li T."/>
            <person name="Hu X."/>
            <person name="Zhang T."/>
            <person name="Song X."/>
            <person name="Zhang H."/>
            <person name="Dai N."/>
            <person name="Sheng W."/>
            <person name="Hou X."/>
            <person name="Wei L."/>
        </authorList>
    </citation>
    <scope>NUCLEOTIDE SEQUENCE</scope>
    <source>
        <strain evidence="4">G01</strain>
        <tissue evidence="4">Leaf</tissue>
    </source>
</reference>
<evidence type="ECO:0008006" key="5">
    <source>
        <dbReference type="Google" id="ProtNLM"/>
    </source>
</evidence>
<dbReference type="Pfam" id="PF03372">
    <property type="entry name" value="Exo_endo_phos"/>
    <property type="match status" value="1"/>
</dbReference>
<dbReference type="EMBL" id="JACGWK010001151">
    <property type="protein sequence ID" value="KAL0292673.1"/>
    <property type="molecule type" value="Genomic_DNA"/>
</dbReference>
<evidence type="ECO:0000259" key="3">
    <source>
        <dbReference type="Pfam" id="PF14111"/>
    </source>
</evidence>
<evidence type="ECO:0000313" key="4">
    <source>
        <dbReference type="EMBL" id="KAL0292673.1"/>
    </source>
</evidence>
<dbReference type="PANTHER" id="PTHR31286">
    <property type="entry name" value="GLYCINE-RICH CELL WALL STRUCTURAL PROTEIN 1.8-LIKE"/>
    <property type="match status" value="1"/>
</dbReference>
<dbReference type="InterPro" id="IPR040256">
    <property type="entry name" value="At4g02000-like"/>
</dbReference>
<dbReference type="InterPro" id="IPR036691">
    <property type="entry name" value="Endo/exonu/phosph_ase_sf"/>
</dbReference>
<dbReference type="Gene3D" id="3.60.10.10">
    <property type="entry name" value="Endonuclease/exonuclease/phosphatase"/>
    <property type="match status" value="1"/>
</dbReference>
<dbReference type="AlphaFoldDB" id="A0AAW2JGJ7"/>
<protein>
    <recommendedName>
        <fullName evidence="5">DUF4283 domain-containing protein</fullName>
    </recommendedName>
</protein>
<evidence type="ECO:0000256" key="1">
    <source>
        <dbReference type="SAM" id="MobiDB-lite"/>
    </source>
</evidence>
<feature type="domain" description="Endonuclease/exonuclease/phosphatase" evidence="2">
    <location>
        <begin position="361"/>
        <end position="504"/>
    </location>
</feature>
<sequence length="560" mass="62924">MTAADREGVEPALNSSKPRRNVTKSVHAPAGIQSLMHSTGIFIGNVPLQTPGFDFSSDKFAASFNNSTRKTLSYVNPSIQNGEIVVRPSIDVVREGSRRWDNTAVGYFLGRKPYYHHLNEYVRSVWPDVKTVTATSNGFYFFQFKTEIAMEEVIEGGPWLFQGQPIVLQRWEPGMVLRKHKHTQVPVWIRLRHLPVEFWTNEGLSTVASGVGRPLYQDTITRACTRLDFARVCVMLDISSTLPKHLIIMMPKEDGTEVPCKVEVEYEWVPPKCKNCMSLGHATTACPDSKKVEKPPVSVYVQKRTMKPPVKQPVTTKDAARTMQHEEDEVVEVEPGAAHSEGVDKGKAPLEYCYVMNAGIWNVRGLNRRDHQVAVKELVSESRLQFLGLLETRVSAVNVSRVQTFLPRWSWFTDYAGPGNRIWIAWDDELLDVNVLDLDNQFIHCRITIRCAHLSILATVVYGANDTISRRGLWQKLVLLANSISDEPWIVGGDFNTVLDMSEVCGSSADIHLAMTEFRDCLLDTGLIHLPVQGERGIIAVKVTAAYGNDWIDCLLMMLG</sequence>
<organism evidence="4">
    <name type="scientific">Sesamum angustifolium</name>
    <dbReference type="NCBI Taxonomy" id="2727405"/>
    <lineage>
        <taxon>Eukaryota</taxon>
        <taxon>Viridiplantae</taxon>
        <taxon>Streptophyta</taxon>
        <taxon>Embryophyta</taxon>
        <taxon>Tracheophyta</taxon>
        <taxon>Spermatophyta</taxon>
        <taxon>Magnoliopsida</taxon>
        <taxon>eudicotyledons</taxon>
        <taxon>Gunneridae</taxon>
        <taxon>Pentapetalae</taxon>
        <taxon>asterids</taxon>
        <taxon>lamiids</taxon>
        <taxon>Lamiales</taxon>
        <taxon>Pedaliaceae</taxon>
        <taxon>Sesamum</taxon>
    </lineage>
</organism>
<dbReference type="PANTHER" id="PTHR31286:SF165">
    <property type="entry name" value="DUF4283 DOMAIN-CONTAINING PROTEIN"/>
    <property type="match status" value="1"/>
</dbReference>
<evidence type="ECO:0000259" key="2">
    <source>
        <dbReference type="Pfam" id="PF03372"/>
    </source>
</evidence>
<reference evidence="4" key="2">
    <citation type="journal article" date="2024" name="Plant">
        <title>Genomic evolution and insights into agronomic trait innovations of Sesamum species.</title>
        <authorList>
            <person name="Miao H."/>
            <person name="Wang L."/>
            <person name="Qu L."/>
            <person name="Liu H."/>
            <person name="Sun Y."/>
            <person name="Le M."/>
            <person name="Wang Q."/>
            <person name="Wei S."/>
            <person name="Zheng Y."/>
            <person name="Lin W."/>
            <person name="Duan Y."/>
            <person name="Cao H."/>
            <person name="Xiong S."/>
            <person name="Wang X."/>
            <person name="Wei L."/>
            <person name="Li C."/>
            <person name="Ma Q."/>
            <person name="Ju M."/>
            <person name="Zhao R."/>
            <person name="Li G."/>
            <person name="Mu C."/>
            <person name="Tian Q."/>
            <person name="Mei H."/>
            <person name="Zhang T."/>
            <person name="Gao T."/>
            <person name="Zhang H."/>
        </authorList>
    </citation>
    <scope>NUCLEOTIDE SEQUENCE</scope>
    <source>
        <strain evidence="4">G01</strain>
    </source>
</reference>
<name>A0AAW2JGJ7_9LAMI</name>
<dbReference type="InterPro" id="IPR005135">
    <property type="entry name" value="Endo/exonuclease/phosphatase"/>
</dbReference>
<feature type="domain" description="DUF4283" evidence="3">
    <location>
        <begin position="99"/>
        <end position="175"/>
    </location>
</feature>
<accession>A0AAW2JGJ7</accession>
<dbReference type="SUPFAM" id="SSF56219">
    <property type="entry name" value="DNase I-like"/>
    <property type="match status" value="1"/>
</dbReference>
<dbReference type="Pfam" id="PF14111">
    <property type="entry name" value="DUF4283"/>
    <property type="match status" value="1"/>
</dbReference>